<accession>A0A0R3QJJ6</accession>
<keyword evidence="1" id="KW-1133">Transmembrane helix</keyword>
<evidence type="ECO:0000313" key="2">
    <source>
        <dbReference type="WBParaSite" id="BTMF_0000770201-mRNA-1"/>
    </source>
</evidence>
<keyword evidence="1" id="KW-0472">Membrane</keyword>
<evidence type="ECO:0000256" key="1">
    <source>
        <dbReference type="SAM" id="Phobius"/>
    </source>
</evidence>
<keyword evidence="1" id="KW-0812">Transmembrane</keyword>
<feature type="transmembrane region" description="Helical" evidence="1">
    <location>
        <begin position="21"/>
        <end position="40"/>
    </location>
</feature>
<proteinExistence type="predicted"/>
<name>A0A0R3QJJ6_9BILA</name>
<sequence>LDIILGSSDLNSIKFISVRRLTNLSFASWMLAIMLLDMGLG</sequence>
<reference evidence="2" key="1">
    <citation type="submission" date="2017-02" db="UniProtKB">
        <authorList>
            <consortium name="WormBaseParasite"/>
        </authorList>
    </citation>
    <scope>IDENTIFICATION</scope>
</reference>
<dbReference type="AlphaFoldDB" id="A0A0R3QJJ6"/>
<protein>
    <submittedName>
        <fullName evidence="2">NADH dehydrogenase subunit 5</fullName>
    </submittedName>
</protein>
<dbReference type="WBParaSite" id="BTMF_0000770201-mRNA-1">
    <property type="protein sequence ID" value="BTMF_0000770201-mRNA-1"/>
    <property type="gene ID" value="BTMF_0000770201"/>
</dbReference>
<organism evidence="2">
    <name type="scientific">Brugia timori</name>
    <dbReference type="NCBI Taxonomy" id="42155"/>
    <lineage>
        <taxon>Eukaryota</taxon>
        <taxon>Metazoa</taxon>
        <taxon>Ecdysozoa</taxon>
        <taxon>Nematoda</taxon>
        <taxon>Chromadorea</taxon>
        <taxon>Rhabditida</taxon>
        <taxon>Spirurina</taxon>
        <taxon>Spiruromorpha</taxon>
        <taxon>Filarioidea</taxon>
        <taxon>Onchocercidae</taxon>
        <taxon>Brugia</taxon>
    </lineage>
</organism>